<feature type="coiled-coil region" evidence="1">
    <location>
        <begin position="36"/>
        <end position="63"/>
    </location>
</feature>
<dbReference type="RefSeq" id="WP_129122267.1">
    <property type="nucleotide sequence ID" value="NZ_PEIB01000011.1"/>
</dbReference>
<dbReference type="AlphaFoldDB" id="A0A4Q0YRL4"/>
<evidence type="ECO:0000313" key="4">
    <source>
        <dbReference type="Proteomes" id="UP000290287"/>
    </source>
</evidence>
<sequence>MKNNYVALFSFFICFHVYAGETSIDCDKAISTYDLGQCALKEVEQAEQQLEKYLAEALVFNQEDKELVASIKVAQEKWQVYAKSHCDSVYTQYRQGSIRGMMALDCKKMLIKRRTHDIWSNFLTYMDSSPPVLPEPK</sequence>
<dbReference type="EMBL" id="PEIB01000011">
    <property type="protein sequence ID" value="RXJ73285.1"/>
    <property type="molecule type" value="Genomic_DNA"/>
</dbReference>
<dbReference type="Proteomes" id="UP000290287">
    <property type="component" value="Unassembled WGS sequence"/>
</dbReference>
<evidence type="ECO:0000313" key="3">
    <source>
        <dbReference type="EMBL" id="RXJ73285.1"/>
    </source>
</evidence>
<feature type="domain" description="Lysozyme inhibitor LprI-like N-terminal" evidence="2">
    <location>
        <begin position="26"/>
        <end position="117"/>
    </location>
</feature>
<comment type="caution">
    <text evidence="3">The sequence shown here is derived from an EMBL/GenBank/DDBJ whole genome shotgun (WGS) entry which is preliminary data.</text>
</comment>
<dbReference type="OrthoDB" id="7340239at2"/>
<dbReference type="InterPro" id="IPR009739">
    <property type="entry name" value="LprI-like_N"/>
</dbReference>
<organism evidence="3 4">
    <name type="scientific">Veronia nyctiphanis</name>
    <dbReference type="NCBI Taxonomy" id="1278244"/>
    <lineage>
        <taxon>Bacteria</taxon>
        <taxon>Pseudomonadati</taxon>
        <taxon>Pseudomonadota</taxon>
        <taxon>Gammaproteobacteria</taxon>
        <taxon>Vibrionales</taxon>
        <taxon>Vibrionaceae</taxon>
        <taxon>Veronia</taxon>
    </lineage>
</organism>
<gene>
    <name evidence="3" type="ORF">CS022_10765</name>
</gene>
<protein>
    <recommendedName>
        <fullName evidence="2">Lysozyme inhibitor LprI-like N-terminal domain-containing protein</fullName>
    </recommendedName>
</protein>
<dbReference type="Gene3D" id="1.20.1270.180">
    <property type="match status" value="1"/>
</dbReference>
<evidence type="ECO:0000256" key="1">
    <source>
        <dbReference type="SAM" id="Coils"/>
    </source>
</evidence>
<keyword evidence="1" id="KW-0175">Coiled coil</keyword>
<name>A0A4Q0YRL4_9GAMM</name>
<dbReference type="Pfam" id="PF07007">
    <property type="entry name" value="LprI"/>
    <property type="match status" value="1"/>
</dbReference>
<accession>A0A4Q0YRL4</accession>
<proteinExistence type="predicted"/>
<reference evidence="3 4" key="1">
    <citation type="submission" date="2017-10" db="EMBL/GenBank/DDBJ databases">
        <title>Nyctiphanis sp. nov., isolated from the stomach of the euphausiid Nyctiphanes simplex (Hansen, 1911) in the Gulf of California.</title>
        <authorList>
            <person name="Gomez-Gil B."/>
            <person name="Aguilar-Mendez M."/>
            <person name="Lopez-Cortes A."/>
            <person name="Gomez-Gutierrez J."/>
            <person name="Roque A."/>
            <person name="Lang E."/>
            <person name="Gonzalez-Castillo A."/>
        </authorList>
    </citation>
    <scope>NUCLEOTIDE SEQUENCE [LARGE SCALE GENOMIC DNA]</scope>
    <source>
        <strain evidence="3 4">CAIM 600</strain>
    </source>
</reference>
<evidence type="ECO:0000259" key="2">
    <source>
        <dbReference type="Pfam" id="PF07007"/>
    </source>
</evidence>
<keyword evidence="4" id="KW-1185">Reference proteome</keyword>